<evidence type="ECO:0000256" key="20">
    <source>
        <dbReference type="SAM" id="MobiDB-lite"/>
    </source>
</evidence>
<dbReference type="InterPro" id="IPR001320">
    <property type="entry name" value="Iontro_rcpt_C"/>
</dbReference>
<keyword evidence="12" id="KW-0804">Transcription</keyword>
<evidence type="ECO:0000256" key="19">
    <source>
        <dbReference type="ARBA" id="ARBA00034104"/>
    </source>
</evidence>
<keyword evidence="9" id="KW-0770">Synapse</keyword>
<organism evidence="23">
    <name type="scientific">Notodromas monacha</name>
    <dbReference type="NCBI Taxonomy" id="399045"/>
    <lineage>
        <taxon>Eukaryota</taxon>
        <taxon>Metazoa</taxon>
        <taxon>Ecdysozoa</taxon>
        <taxon>Arthropoda</taxon>
        <taxon>Crustacea</taxon>
        <taxon>Oligostraca</taxon>
        <taxon>Ostracoda</taxon>
        <taxon>Podocopa</taxon>
        <taxon>Podocopida</taxon>
        <taxon>Cypridocopina</taxon>
        <taxon>Cypridoidea</taxon>
        <taxon>Cyprididae</taxon>
        <taxon>Notodromas</taxon>
    </lineage>
</organism>
<evidence type="ECO:0000256" key="2">
    <source>
        <dbReference type="ARBA" id="ARBA00008685"/>
    </source>
</evidence>
<evidence type="ECO:0000256" key="17">
    <source>
        <dbReference type="ARBA" id="ARBA00023286"/>
    </source>
</evidence>
<dbReference type="InterPro" id="IPR011615">
    <property type="entry name" value="p53_DNA-bd"/>
</dbReference>
<dbReference type="AlphaFoldDB" id="A0A7R9BLI3"/>
<keyword evidence="4" id="KW-1003">Cell membrane</keyword>
<keyword evidence="16" id="KW-0628">Postsynaptic cell membrane</keyword>
<dbReference type="SUPFAM" id="SSF49417">
    <property type="entry name" value="p53-like transcription factors"/>
    <property type="match status" value="1"/>
</dbReference>
<dbReference type="InterPro" id="IPR019594">
    <property type="entry name" value="Glu/Gly-bd"/>
</dbReference>
<feature type="transmembrane region" description="Helical" evidence="21">
    <location>
        <begin position="651"/>
        <end position="675"/>
    </location>
</feature>
<dbReference type="SUPFAM" id="SSF53850">
    <property type="entry name" value="Periplasmic binding protein-like II"/>
    <property type="match status" value="1"/>
</dbReference>
<dbReference type="InterPro" id="IPR015683">
    <property type="entry name" value="Ionotropic_Glu_rcpt"/>
</dbReference>
<dbReference type="OrthoDB" id="5984008at2759"/>
<keyword evidence="13" id="KW-0675">Receptor</keyword>
<dbReference type="InterPro" id="IPR012346">
    <property type="entry name" value="p53/RUNT-type_TF_DNA-bd_sf"/>
</dbReference>
<keyword evidence="18" id="KW-0407">Ion channel</keyword>
<dbReference type="GO" id="GO:0006357">
    <property type="term" value="P:regulation of transcription by RNA polymerase II"/>
    <property type="evidence" value="ECO:0007669"/>
    <property type="project" value="UniProtKB-ARBA"/>
</dbReference>
<keyword evidence="11 21" id="KW-0472">Membrane</keyword>
<feature type="transmembrane region" description="Helical" evidence="21">
    <location>
        <begin position="325"/>
        <end position="346"/>
    </location>
</feature>
<keyword evidence="24" id="KW-1185">Reference proteome</keyword>
<dbReference type="GO" id="GO:0015276">
    <property type="term" value="F:ligand-gated monoatomic ion channel activity"/>
    <property type="evidence" value="ECO:0007669"/>
    <property type="project" value="InterPro"/>
</dbReference>
<dbReference type="PANTHER" id="PTHR18966">
    <property type="entry name" value="IONOTROPIC GLUTAMATE RECEPTOR"/>
    <property type="match status" value="1"/>
</dbReference>
<protein>
    <recommendedName>
        <fullName evidence="22">Ionotropic glutamate receptor C-terminal domain-containing protein</fullName>
    </recommendedName>
</protein>
<dbReference type="Pfam" id="PF00870">
    <property type="entry name" value="P53"/>
    <property type="match status" value="1"/>
</dbReference>
<dbReference type="GO" id="GO:0003700">
    <property type="term" value="F:DNA-binding transcription factor activity"/>
    <property type="evidence" value="ECO:0007669"/>
    <property type="project" value="InterPro"/>
</dbReference>
<keyword evidence="17" id="KW-1071">Ligand-gated ion channel</keyword>
<sequence>MDEEESFLDFNCTLNLTSPFVLPSMESQSERSVDVSNWISNIPSDLPPPEDVKTDYNAEFVDEVANQVQQRFMETWSPSVNAFAAPLTPAPNVRRDRVSLLSIPNDEANMPGKFRCTAEMLDHVVWLGFSGPSERKDVTYETDYFPGDGRLSAKLLLPNGTNSLDVNSTGTVHFSITFTCYHSCRVSGLNRQRIAVFFMLENESGECLGRQLMEVRSCASPGRDYKSDVSKRNSGALTSTGKPKKQKNSSSSSGPKLSVSTSTQAPQPDTVAMEDADLAVTAITVTSERKKQVEFTVPFMHTGLAILYLRPFFTEPPWYAFATALSWRVWLCLAGIYCLATLVFCVSARLSPTEKAASISAHMNPRSTGIGAHYQPSNFPGTLTNTRSSPTSVIGAMRESPVSRSTPTTAVQEGPFSVANCCWYLIAALLFRSTVTQPQLPSMQKVEEKLFPFQSTSMKFLTVVWWFFSLLLLLLYVHVLAEAYSTRVNIQPINTVEDLAKQSAVKYGALSGGATLDFFKKAKMSLFNHMYETMSANPRMLERTYRDGVDRVLEEDGKYAFIMESVAIDYYLTQHCELNQMGAEIARSTYAIAAAPGSDLAPSLSSAILELQADGRMWQLDAKWFSYQKECAGDNEYVRDEGLPYLDLYNFGGAILVVIVGLFIGLGIAIAESAVASATTARLKHVDPLSAAPMTGMGTIPESQPLSIAVPKLEIGPYDPQNTPDFVLSSAGNGAGMSPYPGGVAVLPRQAALRTAGGRAPARRNHPQLR</sequence>
<feature type="transmembrane region" description="Helical" evidence="21">
    <location>
        <begin position="460"/>
        <end position="479"/>
    </location>
</feature>
<keyword evidence="10" id="KW-0406">Ion transport</keyword>
<evidence type="ECO:0000313" key="24">
    <source>
        <dbReference type="Proteomes" id="UP000678499"/>
    </source>
</evidence>
<evidence type="ECO:0000313" key="23">
    <source>
        <dbReference type="EMBL" id="CAD7277546.1"/>
    </source>
</evidence>
<evidence type="ECO:0000256" key="8">
    <source>
        <dbReference type="ARBA" id="ARBA00023015"/>
    </source>
</evidence>
<feature type="compositionally biased region" description="Polar residues" evidence="20">
    <location>
        <begin position="232"/>
        <end position="241"/>
    </location>
</feature>
<dbReference type="GO" id="GO:0000976">
    <property type="term" value="F:transcription cis-regulatory region binding"/>
    <property type="evidence" value="ECO:0007669"/>
    <property type="project" value="InterPro"/>
</dbReference>
<keyword evidence="5 21" id="KW-0812">Transmembrane</keyword>
<evidence type="ECO:0000256" key="21">
    <source>
        <dbReference type="SAM" id="Phobius"/>
    </source>
</evidence>
<dbReference type="Gene3D" id="3.40.190.10">
    <property type="entry name" value="Periplasmic binding protein-like II"/>
    <property type="match status" value="3"/>
</dbReference>
<keyword evidence="8" id="KW-0805">Transcription regulation</keyword>
<dbReference type="GO" id="GO:0005634">
    <property type="term" value="C:nucleus"/>
    <property type="evidence" value="ECO:0007669"/>
    <property type="project" value="UniProtKB-SubCell"/>
</dbReference>
<evidence type="ECO:0000256" key="10">
    <source>
        <dbReference type="ARBA" id="ARBA00023065"/>
    </source>
</evidence>
<evidence type="ECO:0000256" key="1">
    <source>
        <dbReference type="ARBA" id="ARBA00004123"/>
    </source>
</evidence>
<evidence type="ECO:0000256" key="9">
    <source>
        <dbReference type="ARBA" id="ARBA00023018"/>
    </source>
</evidence>
<dbReference type="GO" id="GO:0045211">
    <property type="term" value="C:postsynaptic membrane"/>
    <property type="evidence" value="ECO:0007669"/>
    <property type="project" value="UniProtKB-SubCell"/>
</dbReference>
<dbReference type="SMART" id="SM00079">
    <property type="entry name" value="PBPe"/>
    <property type="match status" value="1"/>
</dbReference>
<evidence type="ECO:0000256" key="5">
    <source>
        <dbReference type="ARBA" id="ARBA00022692"/>
    </source>
</evidence>
<keyword evidence="6" id="KW-0732">Signal</keyword>
<keyword evidence="15" id="KW-0539">Nucleus</keyword>
<dbReference type="FunFam" id="3.40.190.10:FF:000060">
    <property type="entry name" value="Glutamate receptor ionotropic, kainate 1"/>
    <property type="match status" value="1"/>
</dbReference>
<keyword evidence="3" id="KW-0813">Transport</keyword>
<dbReference type="EMBL" id="OA882976">
    <property type="protein sequence ID" value="CAD7277546.1"/>
    <property type="molecule type" value="Genomic_DNA"/>
</dbReference>
<gene>
    <name evidence="23" type="ORF">NMOB1V02_LOCUS5276</name>
</gene>
<evidence type="ECO:0000256" key="15">
    <source>
        <dbReference type="ARBA" id="ARBA00023242"/>
    </source>
</evidence>
<comment type="similarity">
    <text evidence="2">Belongs to the glutamate-gated ion channel (TC 1.A.10.1) family.</text>
</comment>
<name>A0A7R9BLI3_9CRUS</name>
<evidence type="ECO:0000256" key="3">
    <source>
        <dbReference type="ARBA" id="ARBA00022448"/>
    </source>
</evidence>
<evidence type="ECO:0000256" key="13">
    <source>
        <dbReference type="ARBA" id="ARBA00023170"/>
    </source>
</evidence>
<reference evidence="23" key="1">
    <citation type="submission" date="2020-11" db="EMBL/GenBank/DDBJ databases">
        <authorList>
            <person name="Tran Van P."/>
        </authorList>
    </citation>
    <scope>NUCLEOTIDE SEQUENCE</scope>
</reference>
<proteinExistence type="inferred from homology"/>
<evidence type="ECO:0000256" key="11">
    <source>
        <dbReference type="ARBA" id="ARBA00023136"/>
    </source>
</evidence>
<dbReference type="InterPro" id="IPR008967">
    <property type="entry name" value="p53-like_TF_DNA-bd_sf"/>
</dbReference>
<keyword evidence="14" id="KW-0325">Glycoprotein</keyword>
<evidence type="ECO:0000256" key="7">
    <source>
        <dbReference type="ARBA" id="ARBA00022989"/>
    </source>
</evidence>
<feature type="domain" description="Ionotropic glutamate receptor C-terminal" evidence="22">
    <location>
        <begin position="432"/>
        <end position="627"/>
    </location>
</feature>
<dbReference type="Pfam" id="PF10613">
    <property type="entry name" value="Lig_chan-Glu_bd"/>
    <property type="match status" value="1"/>
</dbReference>
<accession>A0A7R9BLI3</accession>
<dbReference type="Pfam" id="PF00060">
    <property type="entry name" value="Lig_chan"/>
    <property type="match status" value="1"/>
</dbReference>
<evidence type="ECO:0000256" key="6">
    <source>
        <dbReference type="ARBA" id="ARBA00022729"/>
    </source>
</evidence>
<feature type="compositionally biased region" description="Low complexity" evidence="20">
    <location>
        <begin position="248"/>
        <end position="262"/>
    </location>
</feature>
<evidence type="ECO:0000256" key="18">
    <source>
        <dbReference type="ARBA" id="ARBA00023303"/>
    </source>
</evidence>
<evidence type="ECO:0000256" key="16">
    <source>
        <dbReference type="ARBA" id="ARBA00023257"/>
    </source>
</evidence>
<dbReference type="Proteomes" id="UP000678499">
    <property type="component" value="Unassembled WGS sequence"/>
</dbReference>
<evidence type="ECO:0000256" key="12">
    <source>
        <dbReference type="ARBA" id="ARBA00023163"/>
    </source>
</evidence>
<dbReference type="Gene3D" id="2.60.40.720">
    <property type="match status" value="1"/>
</dbReference>
<feature type="region of interest" description="Disordered" evidence="20">
    <location>
        <begin position="221"/>
        <end position="270"/>
    </location>
</feature>
<evidence type="ECO:0000256" key="4">
    <source>
        <dbReference type="ARBA" id="ARBA00022475"/>
    </source>
</evidence>
<evidence type="ECO:0000259" key="22">
    <source>
        <dbReference type="SMART" id="SM00079"/>
    </source>
</evidence>
<keyword evidence="7 21" id="KW-1133">Transmembrane helix</keyword>
<dbReference type="EMBL" id="CAJPEX010000939">
    <property type="protein sequence ID" value="CAG0917698.1"/>
    <property type="molecule type" value="Genomic_DNA"/>
</dbReference>
<evidence type="ECO:0000256" key="14">
    <source>
        <dbReference type="ARBA" id="ARBA00023180"/>
    </source>
</evidence>
<comment type="subcellular location">
    <subcellularLocation>
        <location evidence="1">Nucleus</location>
    </subcellularLocation>
    <subcellularLocation>
        <location evidence="19">Postsynaptic cell membrane</location>
        <topology evidence="19">Multi-pass membrane protein</topology>
    </subcellularLocation>
</comment>